<sequence>MKIKNIIVVFVLLHVLTLSMYAATQRNATTDSTKKYKVNTYLRSLYNPSTDHSLLISGREIIFVEALFYDKLKDGVVTGCKTGCELSKFNIVSEDIERYLSMLYEFERKQGYISDSYDSWVETSGIPSVDTLKAELGRVFDKVKFDDTNGTYTITVTIKDHISNISNIKAVVDQATGTQSVSLTIYAPYFAYNISVDFNTPVASSNTFTVSDYTCTIASQDCVQNGSQIGDHNLTLHTKVIMEANQADGSIISTSGRLYYLLSLSSYWDNQNEMMLSLSDDSNITDGDYVTIGSGANEFNVEW</sequence>
<protein>
    <submittedName>
        <fullName evidence="1">Uncharacterized protein</fullName>
    </submittedName>
</protein>
<gene>
    <name evidence="1" type="ORF">MNB_ARC-1_159</name>
</gene>
<accession>A0A3B1E908</accession>
<evidence type="ECO:0000313" key="1">
    <source>
        <dbReference type="EMBL" id="VAY86478.1"/>
    </source>
</evidence>
<dbReference type="EMBL" id="UOYO01000013">
    <property type="protein sequence ID" value="VAY86478.1"/>
    <property type="molecule type" value="Genomic_DNA"/>
</dbReference>
<dbReference type="AlphaFoldDB" id="A0A3B1E908"/>
<name>A0A3B1E908_9ZZZZ</name>
<proteinExistence type="predicted"/>
<reference evidence="1" key="1">
    <citation type="submission" date="2018-10" db="EMBL/GenBank/DDBJ databases">
        <authorList>
            <person name="Aoki K."/>
        </authorList>
    </citation>
    <scope>NUCLEOTIDE SEQUENCE</scope>
</reference>
<organism evidence="1">
    <name type="scientific">hydrothermal vent metagenome</name>
    <dbReference type="NCBI Taxonomy" id="652676"/>
    <lineage>
        <taxon>unclassified sequences</taxon>
        <taxon>metagenomes</taxon>
        <taxon>ecological metagenomes</taxon>
    </lineage>
</organism>